<dbReference type="PROSITE" id="PS00175">
    <property type="entry name" value="PG_MUTASE"/>
    <property type="match status" value="1"/>
</dbReference>
<proteinExistence type="predicted"/>
<dbReference type="InterPro" id="IPR051695">
    <property type="entry name" value="Phosphoglycerate_Mutase"/>
</dbReference>
<keyword evidence="5" id="KW-1185">Reference proteome</keyword>
<dbReference type="EMBL" id="ML977383">
    <property type="protein sequence ID" value="KAF2105340.1"/>
    <property type="molecule type" value="Genomic_DNA"/>
</dbReference>
<dbReference type="GO" id="GO:0004331">
    <property type="term" value="F:fructose-2,6-bisphosphate 2-phosphatase activity"/>
    <property type="evidence" value="ECO:0007669"/>
    <property type="project" value="TreeGrafter"/>
</dbReference>
<feature type="compositionally biased region" description="Polar residues" evidence="3">
    <location>
        <begin position="267"/>
        <end position="280"/>
    </location>
</feature>
<name>A0A6A5YEK8_9PLEO</name>
<gene>
    <name evidence="4" type="ORF">BDV96DRAFT_509511</name>
</gene>
<dbReference type="CDD" id="cd07067">
    <property type="entry name" value="HP_PGM_like"/>
    <property type="match status" value="1"/>
</dbReference>
<feature type="region of interest" description="Disordered" evidence="3">
    <location>
        <begin position="247"/>
        <end position="287"/>
    </location>
</feature>
<evidence type="ECO:0000313" key="4">
    <source>
        <dbReference type="EMBL" id="KAF2105340.1"/>
    </source>
</evidence>
<dbReference type="InterPro" id="IPR013078">
    <property type="entry name" value="His_Pase_superF_clade-1"/>
</dbReference>
<reference evidence="4" key="1">
    <citation type="journal article" date="2020" name="Stud. Mycol.">
        <title>101 Dothideomycetes genomes: a test case for predicting lifestyles and emergence of pathogens.</title>
        <authorList>
            <person name="Haridas S."/>
            <person name="Albert R."/>
            <person name="Binder M."/>
            <person name="Bloem J."/>
            <person name="Labutti K."/>
            <person name="Salamov A."/>
            <person name="Andreopoulos B."/>
            <person name="Baker S."/>
            <person name="Barry K."/>
            <person name="Bills G."/>
            <person name="Bluhm B."/>
            <person name="Cannon C."/>
            <person name="Castanera R."/>
            <person name="Culley D."/>
            <person name="Daum C."/>
            <person name="Ezra D."/>
            <person name="Gonzalez J."/>
            <person name="Henrissat B."/>
            <person name="Kuo A."/>
            <person name="Liang C."/>
            <person name="Lipzen A."/>
            <person name="Lutzoni F."/>
            <person name="Magnuson J."/>
            <person name="Mondo S."/>
            <person name="Nolan M."/>
            <person name="Ohm R."/>
            <person name="Pangilinan J."/>
            <person name="Park H.-J."/>
            <person name="Ramirez L."/>
            <person name="Alfaro M."/>
            <person name="Sun H."/>
            <person name="Tritt A."/>
            <person name="Yoshinaga Y."/>
            <person name="Zwiers L.-H."/>
            <person name="Turgeon B."/>
            <person name="Goodwin S."/>
            <person name="Spatafora J."/>
            <person name="Crous P."/>
            <person name="Grigoriev I."/>
        </authorList>
    </citation>
    <scope>NUCLEOTIDE SEQUENCE</scope>
    <source>
        <strain evidence="4">CBS 627.86</strain>
    </source>
</reference>
<organism evidence="4 5">
    <name type="scientific">Lophiotrema nucula</name>
    <dbReference type="NCBI Taxonomy" id="690887"/>
    <lineage>
        <taxon>Eukaryota</taxon>
        <taxon>Fungi</taxon>
        <taxon>Dikarya</taxon>
        <taxon>Ascomycota</taxon>
        <taxon>Pezizomycotina</taxon>
        <taxon>Dothideomycetes</taxon>
        <taxon>Pleosporomycetidae</taxon>
        <taxon>Pleosporales</taxon>
        <taxon>Lophiotremataceae</taxon>
        <taxon>Lophiotrema</taxon>
    </lineage>
</organism>
<evidence type="ECO:0000313" key="5">
    <source>
        <dbReference type="Proteomes" id="UP000799770"/>
    </source>
</evidence>
<dbReference type="GO" id="GO:0043456">
    <property type="term" value="P:regulation of pentose-phosphate shunt"/>
    <property type="evidence" value="ECO:0007669"/>
    <property type="project" value="TreeGrafter"/>
</dbReference>
<dbReference type="GO" id="GO:0045820">
    <property type="term" value="P:negative regulation of glycolytic process"/>
    <property type="evidence" value="ECO:0007669"/>
    <property type="project" value="TreeGrafter"/>
</dbReference>
<dbReference type="Proteomes" id="UP000799770">
    <property type="component" value="Unassembled WGS sequence"/>
</dbReference>
<evidence type="ECO:0000256" key="1">
    <source>
        <dbReference type="ARBA" id="ARBA00022801"/>
    </source>
</evidence>
<dbReference type="Pfam" id="PF00300">
    <property type="entry name" value="His_Phos_1"/>
    <property type="match status" value="1"/>
</dbReference>
<dbReference type="Gene3D" id="3.40.50.1240">
    <property type="entry name" value="Phosphoglycerate mutase-like"/>
    <property type="match status" value="1"/>
</dbReference>
<dbReference type="SUPFAM" id="SSF53254">
    <property type="entry name" value="Phosphoglycerate mutase-like"/>
    <property type="match status" value="1"/>
</dbReference>
<dbReference type="InterPro" id="IPR029033">
    <property type="entry name" value="His_PPase_superfam"/>
</dbReference>
<sequence>MGTAARQVRLFLIRHGETVDNVAQVYAGSRDSELTNHGYQQATRLGLHFSARGLVFTHIFSSHLQRAAKTAGLIREAQITPPVGDGSARTVPDIVQLPVLMEQDFGFFEGKKWYERPPDSKLTGKEQHREEHKDTAGFVDIESKESLAQRADAFLDGHLLPLLDATTESAHRVVAVVSHGIMLSSLWKRLLLRLPPKSVAFSPGLSESVRNRPLEHLGGWSNTGYLELHLTRTEAVTASAANKELQADPIVSSAPSSTTPAEVGSDSPPTESLPSASTPLVDNPAVDGSTQIAASSVQSSPARHASGWTTVIQTMNGRDHLKGLKRTGGGVGSAKHDASQKNIDSFFKRRKIE</sequence>
<keyword evidence="1" id="KW-0378">Hydrolase</keyword>
<evidence type="ECO:0000256" key="2">
    <source>
        <dbReference type="PIRSR" id="PIRSR613078-2"/>
    </source>
</evidence>
<accession>A0A6A5YEK8</accession>
<dbReference type="SMART" id="SM00855">
    <property type="entry name" value="PGAM"/>
    <property type="match status" value="1"/>
</dbReference>
<protein>
    <submittedName>
        <fullName evidence="4">Histidine phosphatase superfamily</fullName>
    </submittedName>
</protein>
<evidence type="ECO:0000256" key="3">
    <source>
        <dbReference type="SAM" id="MobiDB-lite"/>
    </source>
</evidence>
<dbReference type="PANTHER" id="PTHR46517:SF1">
    <property type="entry name" value="FRUCTOSE-2,6-BISPHOSPHATASE TIGAR"/>
    <property type="match status" value="1"/>
</dbReference>
<dbReference type="AlphaFoldDB" id="A0A6A5YEK8"/>
<dbReference type="GO" id="GO:0005829">
    <property type="term" value="C:cytosol"/>
    <property type="evidence" value="ECO:0007669"/>
    <property type="project" value="TreeGrafter"/>
</dbReference>
<dbReference type="InterPro" id="IPR001345">
    <property type="entry name" value="PG/BPGM_mutase_AS"/>
</dbReference>
<feature type="binding site" evidence="2">
    <location>
        <position position="66"/>
    </location>
    <ligand>
        <name>substrate</name>
    </ligand>
</feature>
<dbReference type="PANTHER" id="PTHR46517">
    <property type="entry name" value="FRUCTOSE-2,6-BISPHOSPHATASE TIGAR"/>
    <property type="match status" value="1"/>
</dbReference>
<feature type="binding site" evidence="2">
    <location>
        <begin position="14"/>
        <end position="21"/>
    </location>
    <ligand>
        <name>substrate</name>
    </ligand>
</feature>
<dbReference type="OrthoDB" id="354304at2759"/>